<dbReference type="EMBL" id="AUZY01012427">
    <property type="protein sequence ID" value="EQD30119.1"/>
    <property type="molecule type" value="Genomic_DNA"/>
</dbReference>
<protein>
    <submittedName>
        <fullName evidence="1">Transposase (IS4 family protein)</fullName>
    </submittedName>
</protein>
<dbReference type="PANTHER" id="PTHR34614:SF2">
    <property type="entry name" value="TRANSPOSASE IS4-LIKE DOMAIN-CONTAINING PROTEIN"/>
    <property type="match status" value="1"/>
</dbReference>
<dbReference type="AlphaFoldDB" id="T0ZN37"/>
<proteinExistence type="predicted"/>
<organism evidence="1">
    <name type="scientific">mine drainage metagenome</name>
    <dbReference type="NCBI Taxonomy" id="410659"/>
    <lineage>
        <taxon>unclassified sequences</taxon>
        <taxon>metagenomes</taxon>
        <taxon>ecological metagenomes</taxon>
    </lineage>
</organism>
<accession>T0ZN37</accession>
<name>T0ZN37_9ZZZZ</name>
<sequence>MDALFRADRATLMTEIVVHAVEEFDLDLNQLNNDSTTVTFTGEYARADGKPARGRPTHRIIQGHNKDFRPDLKQLLFILTTTADGAVPIFSHVDHGNTSDDTTHIRTWESLRKLTGTADFRYVADCKLCTVQNLSYIATHGGRFVTVIPATWREHAQFHTWLRSHAAPWIEVLRKANLRRKDGPADVYRGYEHPLRSAQGFRVLWYWSSQKETLDRLAREHRIEAADKALQALAARVGAPRSRLKSLEQVSAAAQKILQEKQVERFIRAEVTLLEEERF</sequence>
<dbReference type="PANTHER" id="PTHR34614">
    <property type="match status" value="1"/>
</dbReference>
<reference evidence="1" key="2">
    <citation type="journal article" date="2014" name="ISME J.">
        <title>Microbial stratification in low pH oxic and suboxic macroscopic growths along an acid mine drainage.</title>
        <authorList>
            <person name="Mendez-Garcia C."/>
            <person name="Mesa V."/>
            <person name="Sprenger R.R."/>
            <person name="Richter M."/>
            <person name="Diez M.S."/>
            <person name="Solano J."/>
            <person name="Bargiela R."/>
            <person name="Golyshina O.V."/>
            <person name="Manteca A."/>
            <person name="Ramos J.L."/>
            <person name="Gallego J.R."/>
            <person name="Llorente I."/>
            <person name="Martins Dos Santos V.A."/>
            <person name="Jensen O.N."/>
            <person name="Pelaez A.I."/>
            <person name="Sanchez J."/>
            <person name="Ferrer M."/>
        </authorList>
    </citation>
    <scope>NUCLEOTIDE SEQUENCE</scope>
</reference>
<feature type="non-terminal residue" evidence="1">
    <location>
        <position position="279"/>
    </location>
</feature>
<reference evidence="1" key="1">
    <citation type="submission" date="2013-08" db="EMBL/GenBank/DDBJ databases">
        <authorList>
            <person name="Mendez C."/>
            <person name="Richter M."/>
            <person name="Ferrer M."/>
            <person name="Sanchez J."/>
        </authorList>
    </citation>
    <scope>NUCLEOTIDE SEQUENCE</scope>
</reference>
<gene>
    <name evidence="1" type="ORF">B1B_18569</name>
</gene>
<comment type="caution">
    <text evidence="1">The sequence shown here is derived from an EMBL/GenBank/DDBJ whole genome shotgun (WGS) entry which is preliminary data.</text>
</comment>
<evidence type="ECO:0000313" key="1">
    <source>
        <dbReference type="EMBL" id="EQD30119.1"/>
    </source>
</evidence>